<dbReference type="EMBL" id="CAMGYJ010000005">
    <property type="protein sequence ID" value="CAI0417711.1"/>
    <property type="molecule type" value="Genomic_DNA"/>
</dbReference>
<gene>
    <name evidence="10" type="ORF">LITE_LOCUS17408</name>
</gene>
<evidence type="ECO:0000313" key="10">
    <source>
        <dbReference type="EMBL" id="CAI0417711.1"/>
    </source>
</evidence>
<dbReference type="GO" id="GO:0005787">
    <property type="term" value="C:signal peptidase complex"/>
    <property type="evidence" value="ECO:0007669"/>
    <property type="project" value="UniProtKB-UniRule"/>
</dbReference>
<keyword evidence="6 8" id="KW-1133">Transmembrane helix</keyword>
<protein>
    <recommendedName>
        <fullName evidence="8">Signal peptidase complex subunit 3</fullName>
    </recommendedName>
    <alternativeName>
        <fullName evidence="8">Microsomal signal peptidase 22 kDa subunit</fullName>
    </alternativeName>
</protein>
<organism evidence="10 11">
    <name type="scientific">Linum tenue</name>
    <dbReference type="NCBI Taxonomy" id="586396"/>
    <lineage>
        <taxon>Eukaryota</taxon>
        <taxon>Viridiplantae</taxon>
        <taxon>Streptophyta</taxon>
        <taxon>Embryophyta</taxon>
        <taxon>Tracheophyta</taxon>
        <taxon>Spermatophyta</taxon>
        <taxon>Magnoliopsida</taxon>
        <taxon>eudicotyledons</taxon>
        <taxon>Gunneridae</taxon>
        <taxon>Pentapetalae</taxon>
        <taxon>rosids</taxon>
        <taxon>fabids</taxon>
        <taxon>Malpighiales</taxon>
        <taxon>Linaceae</taxon>
        <taxon>Linum</taxon>
    </lineage>
</organism>
<evidence type="ECO:0000256" key="1">
    <source>
        <dbReference type="ARBA" id="ARBA00004648"/>
    </source>
</evidence>
<proteinExistence type="inferred from homology"/>
<dbReference type="AlphaFoldDB" id="A0AAV0K6K7"/>
<dbReference type="InterPro" id="IPR007653">
    <property type="entry name" value="SPC3"/>
</dbReference>
<dbReference type="PIRSF" id="PIRSF016089">
    <property type="entry name" value="SPC22"/>
    <property type="match status" value="1"/>
</dbReference>
<keyword evidence="4 8" id="KW-0256">Endoplasmic reticulum</keyword>
<evidence type="ECO:0000256" key="4">
    <source>
        <dbReference type="ARBA" id="ARBA00022824"/>
    </source>
</evidence>
<keyword evidence="7 8" id="KW-0472">Membrane</keyword>
<dbReference type="PANTHER" id="PTHR12804:SF13">
    <property type="entry name" value="SIGNAL PEPTIDASE COMPLEX SUBUNIT 3B"/>
    <property type="match status" value="1"/>
</dbReference>
<dbReference type="Proteomes" id="UP001154282">
    <property type="component" value="Unassembled WGS sequence"/>
</dbReference>
<dbReference type="GO" id="GO:0045047">
    <property type="term" value="P:protein targeting to ER"/>
    <property type="evidence" value="ECO:0007669"/>
    <property type="project" value="TreeGrafter"/>
</dbReference>
<sequence length="167" mass="19107">MHSFWLRANAVLTFSVIILAFTCAMASVSDCFNSPSPSAQIQITNINWFQKQRNGNEEVSLAMNITADLQSLFTWNTKQVFVFVAAEYKTPKNAVNQVSLWDAIIPAKEQSKFRVQTVNKYRFIDQGSNLRGKDLNLTLHWHVMPKAGMMFADKLVIPGYRLPKEYR</sequence>
<comment type="caution">
    <text evidence="10">The sequence shown here is derived from an EMBL/GenBank/DDBJ whole genome shotgun (WGS) entry which is preliminary data.</text>
</comment>
<evidence type="ECO:0000256" key="7">
    <source>
        <dbReference type="ARBA" id="ARBA00023136"/>
    </source>
</evidence>
<evidence type="ECO:0000256" key="2">
    <source>
        <dbReference type="ARBA" id="ARBA00009289"/>
    </source>
</evidence>
<dbReference type="PANTHER" id="PTHR12804">
    <property type="entry name" value="MICROSOMAL SIGNAL PEPTIDASE 23 KD SUBUNIT SPC22/23"/>
    <property type="match status" value="1"/>
</dbReference>
<evidence type="ECO:0000256" key="3">
    <source>
        <dbReference type="ARBA" id="ARBA00022692"/>
    </source>
</evidence>
<evidence type="ECO:0000256" key="5">
    <source>
        <dbReference type="ARBA" id="ARBA00022968"/>
    </source>
</evidence>
<evidence type="ECO:0000256" key="6">
    <source>
        <dbReference type="ARBA" id="ARBA00022989"/>
    </source>
</evidence>
<keyword evidence="5 8" id="KW-0735">Signal-anchor</keyword>
<comment type="subcellular location">
    <subcellularLocation>
        <location evidence="1">Endoplasmic reticulum membrane</location>
        <topology evidence="1">Single-pass type II membrane protein</topology>
    </subcellularLocation>
</comment>
<feature type="signal peptide" evidence="9">
    <location>
        <begin position="1"/>
        <end position="26"/>
    </location>
</feature>
<reference evidence="10" key="1">
    <citation type="submission" date="2022-08" db="EMBL/GenBank/DDBJ databases">
        <authorList>
            <person name="Gutierrez-Valencia J."/>
        </authorList>
    </citation>
    <scope>NUCLEOTIDE SEQUENCE</scope>
</reference>
<keyword evidence="9" id="KW-0732">Signal</keyword>
<accession>A0AAV0K6K7</accession>
<dbReference type="Pfam" id="PF04573">
    <property type="entry name" value="SPC22"/>
    <property type="match status" value="1"/>
</dbReference>
<keyword evidence="11" id="KW-1185">Reference proteome</keyword>
<keyword evidence="3 8" id="KW-0812">Transmembrane</keyword>
<comment type="function">
    <text evidence="8">Essential component of the signal peptidase complex (SPC) which catalyzes the cleavage of N-terminal signal sequences from nascent proteins as they are translocated into the lumen of the endoplasmic reticulum. Essential for the SPC catalytic activity, possibly by stabilizing and positioning the active center of the complex close to the lumenal surface.</text>
</comment>
<comment type="similarity">
    <text evidence="2 8">Belongs to the SPCS3 family.</text>
</comment>
<evidence type="ECO:0000313" key="11">
    <source>
        <dbReference type="Proteomes" id="UP001154282"/>
    </source>
</evidence>
<evidence type="ECO:0000256" key="8">
    <source>
        <dbReference type="PIRNR" id="PIRNR016089"/>
    </source>
</evidence>
<name>A0AAV0K6K7_9ROSI</name>
<evidence type="ECO:0000256" key="9">
    <source>
        <dbReference type="SAM" id="SignalP"/>
    </source>
</evidence>
<feature type="chain" id="PRO_5043527317" description="Signal peptidase complex subunit 3" evidence="9">
    <location>
        <begin position="27"/>
        <end position="167"/>
    </location>
</feature>
<dbReference type="GO" id="GO:0006465">
    <property type="term" value="P:signal peptide processing"/>
    <property type="evidence" value="ECO:0007669"/>
    <property type="project" value="UniProtKB-UniRule"/>
</dbReference>